<name>A0A4C1VJN7_EUMVA</name>
<feature type="region of interest" description="Disordered" evidence="1">
    <location>
        <begin position="1"/>
        <end position="77"/>
    </location>
</feature>
<sequence length="77" mass="8701">MWRTPATGQDSTVSAVHRRRPEAGPSQMATPRTRETARPSSASAAEIPTRRARHSKTKVKRRQQTRGEFAANRTRFL</sequence>
<feature type="compositionally biased region" description="Polar residues" evidence="1">
    <location>
        <begin position="1"/>
        <end position="14"/>
    </location>
</feature>
<keyword evidence="3" id="KW-1185">Reference proteome</keyword>
<gene>
    <name evidence="2" type="ORF">EVAR_21461_1</name>
</gene>
<reference evidence="2 3" key="1">
    <citation type="journal article" date="2019" name="Commun. Biol.">
        <title>The bagworm genome reveals a unique fibroin gene that provides high tensile strength.</title>
        <authorList>
            <person name="Kono N."/>
            <person name="Nakamura H."/>
            <person name="Ohtoshi R."/>
            <person name="Tomita M."/>
            <person name="Numata K."/>
            <person name="Arakawa K."/>
        </authorList>
    </citation>
    <scope>NUCLEOTIDE SEQUENCE [LARGE SCALE GENOMIC DNA]</scope>
</reference>
<comment type="caution">
    <text evidence="2">The sequence shown here is derived from an EMBL/GenBank/DDBJ whole genome shotgun (WGS) entry which is preliminary data.</text>
</comment>
<protein>
    <submittedName>
        <fullName evidence="2">Uncharacterized protein</fullName>
    </submittedName>
</protein>
<evidence type="ECO:0000256" key="1">
    <source>
        <dbReference type="SAM" id="MobiDB-lite"/>
    </source>
</evidence>
<accession>A0A4C1VJN7</accession>
<proteinExistence type="predicted"/>
<dbReference type="EMBL" id="BGZK01000340">
    <property type="protein sequence ID" value="GBP37925.1"/>
    <property type="molecule type" value="Genomic_DNA"/>
</dbReference>
<dbReference type="AlphaFoldDB" id="A0A4C1VJN7"/>
<organism evidence="2 3">
    <name type="scientific">Eumeta variegata</name>
    <name type="common">Bagworm moth</name>
    <name type="synonym">Eumeta japonica</name>
    <dbReference type="NCBI Taxonomy" id="151549"/>
    <lineage>
        <taxon>Eukaryota</taxon>
        <taxon>Metazoa</taxon>
        <taxon>Ecdysozoa</taxon>
        <taxon>Arthropoda</taxon>
        <taxon>Hexapoda</taxon>
        <taxon>Insecta</taxon>
        <taxon>Pterygota</taxon>
        <taxon>Neoptera</taxon>
        <taxon>Endopterygota</taxon>
        <taxon>Lepidoptera</taxon>
        <taxon>Glossata</taxon>
        <taxon>Ditrysia</taxon>
        <taxon>Tineoidea</taxon>
        <taxon>Psychidae</taxon>
        <taxon>Oiketicinae</taxon>
        <taxon>Eumeta</taxon>
    </lineage>
</organism>
<evidence type="ECO:0000313" key="3">
    <source>
        <dbReference type="Proteomes" id="UP000299102"/>
    </source>
</evidence>
<evidence type="ECO:0000313" key="2">
    <source>
        <dbReference type="EMBL" id="GBP37925.1"/>
    </source>
</evidence>
<dbReference type="Proteomes" id="UP000299102">
    <property type="component" value="Unassembled WGS sequence"/>
</dbReference>
<feature type="compositionally biased region" description="Basic residues" evidence="1">
    <location>
        <begin position="50"/>
        <end position="64"/>
    </location>
</feature>